<dbReference type="Pfam" id="PF00353">
    <property type="entry name" value="HemolysinCabind"/>
    <property type="match status" value="3"/>
</dbReference>
<evidence type="ECO:0000256" key="1">
    <source>
        <dbReference type="ARBA" id="ARBA00006865"/>
    </source>
</evidence>
<dbReference type="InterPro" id="IPR050546">
    <property type="entry name" value="Glycosyl_Hydrlase_16"/>
</dbReference>
<evidence type="ECO:0000313" key="4">
    <source>
        <dbReference type="Proteomes" id="UP000317078"/>
    </source>
</evidence>
<organism evidence="3 4">
    <name type="scientific">Muricoccus nepalensis</name>
    <dbReference type="NCBI Taxonomy" id="1854500"/>
    <lineage>
        <taxon>Bacteria</taxon>
        <taxon>Pseudomonadati</taxon>
        <taxon>Pseudomonadota</taxon>
        <taxon>Alphaproteobacteria</taxon>
        <taxon>Acetobacterales</taxon>
        <taxon>Roseomonadaceae</taxon>
        <taxon>Muricoccus</taxon>
    </lineage>
</organism>
<proteinExistence type="inferred from homology"/>
<reference evidence="3 4" key="1">
    <citation type="journal article" date="2019" name="Environ. Microbiol.">
        <title>Species interactions and distinct microbial communities in high Arctic permafrost affected cryosols are associated with the CH4 and CO2 gas fluxes.</title>
        <authorList>
            <person name="Altshuler I."/>
            <person name="Hamel J."/>
            <person name="Turney S."/>
            <person name="Magnuson E."/>
            <person name="Levesque R."/>
            <person name="Greer C."/>
            <person name="Whyte L.G."/>
        </authorList>
    </citation>
    <scope>NUCLEOTIDE SEQUENCE [LARGE SCALE GENOMIC DNA]</scope>
    <source>
        <strain evidence="3 4">S9.3B</strain>
    </source>
</reference>
<dbReference type="CDD" id="cd08023">
    <property type="entry name" value="GH16_laminarinase_like"/>
    <property type="match status" value="1"/>
</dbReference>
<name>A0A502EJ07_9PROT</name>
<dbReference type="GO" id="GO:0004553">
    <property type="term" value="F:hydrolase activity, hydrolyzing O-glycosyl compounds"/>
    <property type="evidence" value="ECO:0007669"/>
    <property type="project" value="InterPro"/>
</dbReference>
<accession>A0A502EJ07</accession>
<dbReference type="PRINTS" id="PR00313">
    <property type="entry name" value="CABNDNGRPT"/>
</dbReference>
<dbReference type="Proteomes" id="UP000317078">
    <property type="component" value="Unassembled WGS sequence"/>
</dbReference>
<keyword evidence="4" id="KW-1185">Reference proteome</keyword>
<dbReference type="InterPro" id="IPR013320">
    <property type="entry name" value="ConA-like_dom_sf"/>
</dbReference>
<dbReference type="OrthoDB" id="7239458at2"/>
<protein>
    <submittedName>
        <fullName evidence="3">Glycosyl hydrolase family protein</fullName>
    </submittedName>
</protein>
<sequence>GGAGNDVLTGGAGADRFLFERGAGRDVVTDFQPGVDKIVIGGGFTAFTSFAAVQAALRQDGADAVLELGNGDAAILRGVSAAALTATDFRLPAASLTTLHMTFADEFNSFSATPTGLTSAGTAGWRSTHLWGSRSVPNEVQYYADATTVGPYPFALHDAGGQGVLDITARPAAGLPDGLTYTSGLLTSSASLVQTYGYFEMRAQIPEGKGFWPAFWLARADLTAPPELDVLESLGDMPGIAYSTVHTNSTGSHTQVQSAFWAETDLSKAFHTYAVSWRPDVITFYIDGTELSQVQTPSDMHSPMYMLANLAVGGPNSWAGATDGVSSATMSIDYIHASQFADLAGPVRPIEVRAMVLEGSGAVDRLVGGAGEDRITGGRNNDALTGGNGADTFVFASGDGKDIITDFQPGVDHLLLNGVSANSVSTKASSSGLVVSYGKDTITLQGVTALKAGDITYGDVVTLSSAQLLDRSTSTRAQTVTGSAGNDTIKGGAGDDWIIGGAGNDVLSGGAGRDTFVFDSWDGHDTINGFVSGEDHILLHGVPPASVWINPGRSDAGVPGLEVTYGTNGDSIFLPGLTALKAGDIVFA</sequence>
<dbReference type="Pfam" id="PF00722">
    <property type="entry name" value="Glyco_hydro_16"/>
    <property type="match status" value="1"/>
</dbReference>
<feature type="non-terminal residue" evidence="3">
    <location>
        <position position="1"/>
    </location>
</feature>
<dbReference type="PANTHER" id="PTHR10963">
    <property type="entry name" value="GLYCOSYL HYDROLASE-RELATED"/>
    <property type="match status" value="1"/>
</dbReference>
<dbReference type="PANTHER" id="PTHR10963:SF55">
    <property type="entry name" value="GLYCOSIDE HYDROLASE FAMILY 16 PROTEIN"/>
    <property type="match status" value="1"/>
</dbReference>
<comment type="caution">
    <text evidence="3">The sequence shown here is derived from an EMBL/GenBank/DDBJ whole genome shotgun (WGS) entry which is preliminary data.</text>
</comment>
<dbReference type="RefSeq" id="WP_140887770.1">
    <property type="nucleotide sequence ID" value="NZ_RCZP01000088.1"/>
</dbReference>
<keyword evidence="3" id="KW-0378">Hydrolase</keyword>
<dbReference type="SUPFAM" id="SSF51120">
    <property type="entry name" value="beta-Roll"/>
    <property type="match status" value="3"/>
</dbReference>
<dbReference type="EMBL" id="RCZP01000088">
    <property type="protein sequence ID" value="TPG37695.1"/>
    <property type="molecule type" value="Genomic_DNA"/>
</dbReference>
<dbReference type="GO" id="GO:0005975">
    <property type="term" value="P:carbohydrate metabolic process"/>
    <property type="evidence" value="ECO:0007669"/>
    <property type="project" value="InterPro"/>
</dbReference>
<gene>
    <name evidence="3" type="ORF">EAH89_29960</name>
</gene>
<dbReference type="InterPro" id="IPR000757">
    <property type="entry name" value="Beta-glucanase-like"/>
</dbReference>
<feature type="domain" description="GH16" evidence="2">
    <location>
        <begin position="84"/>
        <end position="343"/>
    </location>
</feature>
<dbReference type="GO" id="GO:0005509">
    <property type="term" value="F:calcium ion binding"/>
    <property type="evidence" value="ECO:0007669"/>
    <property type="project" value="InterPro"/>
</dbReference>
<dbReference type="InterPro" id="IPR001343">
    <property type="entry name" value="Hemolysn_Ca-bd"/>
</dbReference>
<dbReference type="AlphaFoldDB" id="A0A502EJ07"/>
<dbReference type="PROSITE" id="PS00330">
    <property type="entry name" value="HEMOLYSIN_CALCIUM"/>
    <property type="match status" value="3"/>
</dbReference>
<dbReference type="PROSITE" id="PS51762">
    <property type="entry name" value="GH16_2"/>
    <property type="match status" value="1"/>
</dbReference>
<dbReference type="SUPFAM" id="SSF49899">
    <property type="entry name" value="Concanavalin A-like lectins/glucanases"/>
    <property type="match status" value="1"/>
</dbReference>
<evidence type="ECO:0000313" key="3">
    <source>
        <dbReference type="EMBL" id="TPG37695.1"/>
    </source>
</evidence>
<dbReference type="Gene3D" id="2.150.10.10">
    <property type="entry name" value="Serralysin-like metalloprotease, C-terminal"/>
    <property type="match status" value="2"/>
</dbReference>
<evidence type="ECO:0000259" key="2">
    <source>
        <dbReference type="PROSITE" id="PS51762"/>
    </source>
</evidence>
<comment type="similarity">
    <text evidence="1">Belongs to the glycosyl hydrolase 16 family.</text>
</comment>
<dbReference type="Gene3D" id="2.60.120.200">
    <property type="match status" value="1"/>
</dbReference>
<dbReference type="InterPro" id="IPR018511">
    <property type="entry name" value="Hemolysin-typ_Ca-bd_CS"/>
</dbReference>
<dbReference type="InterPro" id="IPR011049">
    <property type="entry name" value="Serralysin-like_metalloprot_C"/>
</dbReference>